<dbReference type="PROSITE" id="PS01099">
    <property type="entry name" value="COMPLEX1_24K"/>
    <property type="match status" value="1"/>
</dbReference>
<dbReference type="PANTHER" id="PTHR10371">
    <property type="entry name" value="NADH DEHYDROGENASE UBIQUINONE FLAVOPROTEIN 2, MITOCHONDRIAL"/>
    <property type="match status" value="1"/>
</dbReference>
<evidence type="ECO:0000256" key="3">
    <source>
        <dbReference type="ARBA" id="ARBA00022723"/>
    </source>
</evidence>
<accession>A0A3A4NGB8</accession>
<dbReference type="NCBIfam" id="TIGR01958">
    <property type="entry name" value="nuoE_fam"/>
    <property type="match status" value="1"/>
</dbReference>
<evidence type="ECO:0000256" key="7">
    <source>
        <dbReference type="PIRSR" id="PIRSR000216-1"/>
    </source>
</evidence>
<dbReference type="Proteomes" id="UP000265882">
    <property type="component" value="Unassembled WGS sequence"/>
</dbReference>
<dbReference type="EC" id="1.6.5.11" evidence="8"/>
<evidence type="ECO:0000256" key="2">
    <source>
        <dbReference type="ARBA" id="ARBA00022714"/>
    </source>
</evidence>
<keyword evidence="8" id="KW-0560">Oxidoreductase</keyword>
<dbReference type="InterPro" id="IPR041921">
    <property type="entry name" value="NuoE_N"/>
</dbReference>
<protein>
    <submittedName>
        <fullName evidence="8">NADH-quinone oxidoreductase subunit NuoE</fullName>
        <ecNumber evidence="8">1.6.5.11</ecNumber>
    </submittedName>
</protein>
<dbReference type="Pfam" id="PF01257">
    <property type="entry name" value="2Fe-2S_thioredx"/>
    <property type="match status" value="1"/>
</dbReference>
<feature type="binding site" evidence="7">
    <location>
        <position position="121"/>
    </location>
    <ligand>
        <name>[2Fe-2S] cluster</name>
        <dbReference type="ChEBI" id="CHEBI:190135"/>
    </ligand>
</feature>
<dbReference type="InterPro" id="IPR002023">
    <property type="entry name" value="NuoE-like"/>
</dbReference>
<reference evidence="8 9" key="1">
    <citation type="journal article" date="2017" name="ISME J.">
        <title>Energy and carbon metabolisms in a deep terrestrial subsurface fluid microbial community.</title>
        <authorList>
            <person name="Momper L."/>
            <person name="Jungbluth S.P."/>
            <person name="Lee M.D."/>
            <person name="Amend J.P."/>
        </authorList>
    </citation>
    <scope>NUCLEOTIDE SEQUENCE [LARGE SCALE GENOMIC DNA]</scope>
    <source>
        <strain evidence="8">SURF_5</strain>
    </source>
</reference>
<dbReference type="NCBIfam" id="NF005722">
    <property type="entry name" value="PRK07539.1-2"/>
    <property type="match status" value="1"/>
</dbReference>
<organism evidence="8 9">
    <name type="scientific">Abyssobacteria bacterium (strain SURF_5)</name>
    <dbReference type="NCBI Taxonomy" id="2093360"/>
    <lineage>
        <taxon>Bacteria</taxon>
        <taxon>Pseudomonadati</taxon>
        <taxon>Candidatus Hydrogenedentota</taxon>
        <taxon>Candidatus Abyssobacteria</taxon>
    </lineage>
</organism>
<evidence type="ECO:0000256" key="6">
    <source>
        <dbReference type="ARBA" id="ARBA00034078"/>
    </source>
</evidence>
<keyword evidence="4 7" id="KW-0408">Iron</keyword>
<comment type="cofactor">
    <cofactor evidence="6">
        <name>[2Fe-2S] cluster</name>
        <dbReference type="ChEBI" id="CHEBI:190135"/>
    </cofactor>
</comment>
<dbReference type="InterPro" id="IPR036249">
    <property type="entry name" value="Thioredoxin-like_sf"/>
</dbReference>
<name>A0A3A4NGB8_ABYX5</name>
<dbReference type="Gene3D" id="1.10.10.1590">
    <property type="entry name" value="NADH-quinone oxidoreductase subunit E"/>
    <property type="match status" value="1"/>
</dbReference>
<keyword evidence="2 7" id="KW-0001">2Fe-2S</keyword>
<dbReference type="FunFam" id="3.40.30.10:FF:000015">
    <property type="entry name" value="NADH-quinone oxidoreductase subunit E"/>
    <property type="match status" value="1"/>
</dbReference>
<dbReference type="InterPro" id="IPR042128">
    <property type="entry name" value="NuoE_dom"/>
</dbReference>
<feature type="binding site" evidence="7">
    <location>
        <position position="85"/>
    </location>
    <ligand>
        <name>[2Fe-2S] cluster</name>
        <dbReference type="ChEBI" id="CHEBI:190135"/>
    </ligand>
</feature>
<evidence type="ECO:0000256" key="1">
    <source>
        <dbReference type="ARBA" id="ARBA00010643"/>
    </source>
</evidence>
<evidence type="ECO:0000313" key="8">
    <source>
        <dbReference type="EMBL" id="RJP17406.1"/>
    </source>
</evidence>
<proteinExistence type="inferred from homology"/>
<dbReference type="PANTHER" id="PTHR10371:SF3">
    <property type="entry name" value="NADH DEHYDROGENASE [UBIQUINONE] FLAVOPROTEIN 2, MITOCHONDRIAL"/>
    <property type="match status" value="1"/>
</dbReference>
<dbReference type="EMBL" id="QZKU01000115">
    <property type="protein sequence ID" value="RJP17406.1"/>
    <property type="molecule type" value="Genomic_DNA"/>
</dbReference>
<dbReference type="CDD" id="cd03064">
    <property type="entry name" value="TRX_Fd_NuoE"/>
    <property type="match status" value="1"/>
</dbReference>
<feature type="binding site" evidence="7">
    <location>
        <position position="125"/>
    </location>
    <ligand>
        <name>[2Fe-2S] cluster</name>
        <dbReference type="ChEBI" id="CHEBI:190135"/>
    </ligand>
</feature>
<dbReference type="SUPFAM" id="SSF52833">
    <property type="entry name" value="Thioredoxin-like"/>
    <property type="match status" value="1"/>
</dbReference>
<feature type="binding site" evidence="7">
    <location>
        <position position="80"/>
    </location>
    <ligand>
        <name>[2Fe-2S] cluster</name>
        <dbReference type="ChEBI" id="CHEBI:190135"/>
    </ligand>
</feature>
<dbReference type="GO" id="GO:0051537">
    <property type="term" value="F:2 iron, 2 sulfur cluster binding"/>
    <property type="evidence" value="ECO:0007669"/>
    <property type="project" value="UniProtKB-KW"/>
</dbReference>
<dbReference type="GO" id="GO:0046872">
    <property type="term" value="F:metal ion binding"/>
    <property type="evidence" value="ECO:0007669"/>
    <property type="project" value="UniProtKB-KW"/>
</dbReference>
<keyword evidence="5 7" id="KW-0411">Iron-sulfur</keyword>
<sequence>MLSEEERAEIEEEATKYKYRKAVGPEALKIVQKNRRWISDETLKEVAAFLGMTADELDSVATCYNLIFRRPVGRHVIFICDSVSCWIMGYEDVRDYLFQRLGVSFGQTTSDGRFTLLPIACLGACDEAPAMIVDEQLYTMLDAAQIDAILERYQ</sequence>
<comment type="cofactor">
    <cofactor evidence="7">
        <name>[2Fe-2S] cluster</name>
        <dbReference type="ChEBI" id="CHEBI:190135"/>
    </cofactor>
    <text evidence="7">Binds 1 [2Fe-2S] cluster.</text>
</comment>
<keyword evidence="3 7" id="KW-0479">Metal-binding</keyword>
<comment type="similarity">
    <text evidence="1">Belongs to the complex I 24 kDa subunit family.</text>
</comment>
<dbReference type="AlphaFoldDB" id="A0A3A4NGB8"/>
<evidence type="ECO:0000256" key="5">
    <source>
        <dbReference type="ARBA" id="ARBA00023014"/>
    </source>
</evidence>
<evidence type="ECO:0000256" key="4">
    <source>
        <dbReference type="ARBA" id="ARBA00023004"/>
    </source>
</evidence>
<dbReference type="GO" id="GO:0003954">
    <property type="term" value="F:NADH dehydrogenase activity"/>
    <property type="evidence" value="ECO:0007669"/>
    <property type="project" value="TreeGrafter"/>
</dbReference>
<evidence type="ECO:0000313" key="9">
    <source>
        <dbReference type="Proteomes" id="UP000265882"/>
    </source>
</evidence>
<dbReference type="PIRSF" id="PIRSF000216">
    <property type="entry name" value="NADH_DH_24kDa"/>
    <property type="match status" value="1"/>
</dbReference>
<dbReference type="Gene3D" id="3.40.30.10">
    <property type="entry name" value="Glutaredoxin"/>
    <property type="match status" value="1"/>
</dbReference>
<gene>
    <name evidence="8" type="primary">nuoE</name>
    <name evidence="8" type="ORF">C4520_16720</name>
</gene>
<comment type="caution">
    <text evidence="8">The sequence shown here is derived from an EMBL/GenBank/DDBJ whole genome shotgun (WGS) entry which is preliminary data.</text>
</comment>